<dbReference type="InterPro" id="IPR050131">
    <property type="entry name" value="Peptidase_S8_subtilisin-like"/>
</dbReference>
<dbReference type="GO" id="GO:0000272">
    <property type="term" value="P:polysaccharide catabolic process"/>
    <property type="evidence" value="ECO:0007669"/>
    <property type="project" value="InterPro"/>
</dbReference>
<feature type="active site" description="Charge relay system" evidence="5 6">
    <location>
        <position position="463"/>
    </location>
</feature>
<keyword evidence="8" id="KW-0732">Signal</keyword>
<dbReference type="PROSITE" id="PS00018">
    <property type="entry name" value="EF_HAND_1"/>
    <property type="match status" value="1"/>
</dbReference>
<feature type="chain" id="PRO_5002537069" evidence="8">
    <location>
        <begin position="24"/>
        <end position="602"/>
    </location>
</feature>
<dbReference type="STRING" id="1618446.UV61_C0023G0007"/>
<comment type="similarity">
    <text evidence="1 6">Belongs to the peptidase S8 family.</text>
</comment>
<dbReference type="InterPro" id="IPR015500">
    <property type="entry name" value="Peptidase_S8_subtilisin-rel"/>
</dbReference>
<dbReference type="Gene3D" id="3.40.50.200">
    <property type="entry name" value="Peptidase S8/S53 domain"/>
    <property type="match status" value="1"/>
</dbReference>
<feature type="domain" description="Peptidase S8/S53" evidence="9">
    <location>
        <begin position="166"/>
        <end position="512"/>
    </location>
</feature>
<dbReference type="InterPro" id="IPR036439">
    <property type="entry name" value="Dockerin_dom_sf"/>
</dbReference>
<comment type="caution">
    <text evidence="11">The sequence shown here is derived from an EMBL/GenBank/DDBJ whole genome shotgun (WGS) entry which is preliminary data.</text>
</comment>
<dbReference type="SUPFAM" id="SSF52743">
    <property type="entry name" value="Subtilisin-like"/>
    <property type="match status" value="1"/>
</dbReference>
<dbReference type="InterPro" id="IPR023828">
    <property type="entry name" value="Peptidase_S8_Ser-AS"/>
</dbReference>
<name>A0A0G1FDD4_9BACT</name>
<dbReference type="Pfam" id="PF00082">
    <property type="entry name" value="Peptidase_S8"/>
    <property type="match status" value="1"/>
</dbReference>
<accession>A0A0G1FDD4</accession>
<dbReference type="InterPro" id="IPR000209">
    <property type="entry name" value="Peptidase_S8/S53_dom"/>
</dbReference>
<evidence type="ECO:0000313" key="11">
    <source>
        <dbReference type="EMBL" id="KKS84873.1"/>
    </source>
</evidence>
<keyword evidence="4 6" id="KW-0720">Serine protease</keyword>
<dbReference type="AlphaFoldDB" id="A0A0G1FDD4"/>
<feature type="region of interest" description="Disordered" evidence="7">
    <location>
        <begin position="525"/>
        <end position="554"/>
    </location>
</feature>
<dbReference type="GO" id="GO:0006508">
    <property type="term" value="P:proteolysis"/>
    <property type="evidence" value="ECO:0007669"/>
    <property type="project" value="UniProtKB-KW"/>
</dbReference>
<proteinExistence type="inferred from homology"/>
<dbReference type="PATRIC" id="fig|1618446.3.peg.1461"/>
<dbReference type="GO" id="GO:0004252">
    <property type="term" value="F:serine-type endopeptidase activity"/>
    <property type="evidence" value="ECO:0007669"/>
    <property type="project" value="UniProtKB-UniRule"/>
</dbReference>
<dbReference type="InterPro" id="IPR002105">
    <property type="entry name" value="Dockerin_1_rpt"/>
</dbReference>
<dbReference type="SUPFAM" id="SSF63446">
    <property type="entry name" value="Type I dockerin domain"/>
    <property type="match status" value="1"/>
</dbReference>
<feature type="signal peptide" evidence="8">
    <location>
        <begin position="1"/>
        <end position="23"/>
    </location>
</feature>
<reference evidence="11 12" key="1">
    <citation type="journal article" date="2015" name="Nature">
        <title>rRNA introns, odd ribosomes, and small enigmatic genomes across a large radiation of phyla.</title>
        <authorList>
            <person name="Brown C.T."/>
            <person name="Hug L.A."/>
            <person name="Thomas B.C."/>
            <person name="Sharon I."/>
            <person name="Castelle C.J."/>
            <person name="Singh A."/>
            <person name="Wilkins M.J."/>
            <person name="Williams K.H."/>
            <person name="Banfield J.F."/>
        </authorList>
    </citation>
    <scope>NUCLEOTIDE SEQUENCE [LARGE SCALE GENOMIC DNA]</scope>
</reference>
<dbReference type="Proteomes" id="UP000034050">
    <property type="component" value="Unassembled WGS sequence"/>
</dbReference>
<evidence type="ECO:0000259" key="10">
    <source>
        <dbReference type="Pfam" id="PF22148"/>
    </source>
</evidence>
<dbReference type="GO" id="GO:0004553">
    <property type="term" value="F:hydrolase activity, hydrolyzing O-glycosyl compounds"/>
    <property type="evidence" value="ECO:0007669"/>
    <property type="project" value="InterPro"/>
</dbReference>
<evidence type="ECO:0000256" key="3">
    <source>
        <dbReference type="ARBA" id="ARBA00022801"/>
    </source>
</evidence>
<evidence type="ECO:0000256" key="1">
    <source>
        <dbReference type="ARBA" id="ARBA00011073"/>
    </source>
</evidence>
<protein>
    <submittedName>
        <fullName evidence="11">Extracellular alkaline serine protease</fullName>
    </submittedName>
</protein>
<evidence type="ECO:0000256" key="2">
    <source>
        <dbReference type="ARBA" id="ARBA00022670"/>
    </source>
</evidence>
<evidence type="ECO:0000313" key="12">
    <source>
        <dbReference type="Proteomes" id="UP000034050"/>
    </source>
</evidence>
<dbReference type="InterPro" id="IPR036852">
    <property type="entry name" value="Peptidase_S8/S53_dom_sf"/>
</dbReference>
<dbReference type="EMBL" id="LCFD01000023">
    <property type="protein sequence ID" value="KKS84873.1"/>
    <property type="molecule type" value="Genomic_DNA"/>
</dbReference>
<evidence type="ECO:0000259" key="9">
    <source>
        <dbReference type="Pfam" id="PF00082"/>
    </source>
</evidence>
<keyword evidence="2 6" id="KW-0645">Protease</keyword>
<evidence type="ECO:0000256" key="4">
    <source>
        <dbReference type="ARBA" id="ARBA00022825"/>
    </source>
</evidence>
<feature type="domain" description="Fervidolysin-like N-terminal prodomain" evidence="10">
    <location>
        <begin position="32"/>
        <end position="123"/>
    </location>
</feature>
<dbReference type="PRINTS" id="PR00723">
    <property type="entry name" value="SUBTILISIN"/>
</dbReference>
<dbReference type="InterPro" id="IPR054399">
    <property type="entry name" value="Fervidolysin-like_N_prodom"/>
</dbReference>
<evidence type="ECO:0000256" key="8">
    <source>
        <dbReference type="SAM" id="SignalP"/>
    </source>
</evidence>
<dbReference type="PROSITE" id="PS51892">
    <property type="entry name" value="SUBTILASE"/>
    <property type="match status" value="1"/>
</dbReference>
<dbReference type="PANTHER" id="PTHR43806">
    <property type="entry name" value="PEPTIDASE S8"/>
    <property type="match status" value="1"/>
</dbReference>
<dbReference type="PANTHER" id="PTHR43806:SF11">
    <property type="entry name" value="CEREVISIN-RELATED"/>
    <property type="match status" value="1"/>
</dbReference>
<evidence type="ECO:0000256" key="7">
    <source>
        <dbReference type="SAM" id="MobiDB-lite"/>
    </source>
</evidence>
<organism evidence="11 12">
    <name type="scientific">Candidatus Gottesmanbacteria bacterium GW2011_GWB1_43_11</name>
    <dbReference type="NCBI Taxonomy" id="1618446"/>
    <lineage>
        <taxon>Bacteria</taxon>
        <taxon>Candidatus Gottesmaniibacteriota</taxon>
    </lineage>
</organism>
<dbReference type="Pfam" id="PF00404">
    <property type="entry name" value="Dockerin_1"/>
    <property type="match status" value="1"/>
</dbReference>
<keyword evidence="3 6" id="KW-0378">Hydrolase</keyword>
<feature type="active site" description="Charge relay system" evidence="5 6">
    <location>
        <position position="174"/>
    </location>
</feature>
<evidence type="ECO:0000256" key="5">
    <source>
        <dbReference type="PIRSR" id="PIRSR615500-1"/>
    </source>
</evidence>
<sequence length="602" mass="64904">MKRWQLLYFLVCLFLFLPQLVQAQIQTPLKTSASRSDPVSTYLPDQLLVKFKTQVEIQNQTEVVGLTNVTNINKRLGINSMNPLGTSGVFKQLVRVDLTPGTDLDTAISSYKNDPNVEFAEPNYLRFATWIPNDPYFTANPLNYFQWNLARINMPQAWDLVSGGTSSIKVAVVDSGVAFETYNNGTYNYVKAPELSTVNFVTPFYVSSISCPGACSACTVRPQVIRNSHPNDDAGHGTHVTATIAQMTNNGSQGTGIAFNSSVIPIKVMEACTDDQGFPTSAGSTSDIIEGINYAVTNGAKVINLSLGDVTYSATERSAIQAAVAAGSVVVAATGNSATRTSSPPISYPAGYPETIAVGASRWDNKRAEYSSYTPVTYPVTRGVDLVAPGGQTFKDADDPTIQTNPILDQNNDFLGDGIVQQTIFFKNRNQFTSVGSQNFGYYCVDTLGYINYENCGNYQGTSMAAPHVTAAVALLLAKNPSLTPAQVKTSLTTTANKTVIPSYNTNEYGQGLLDVYAALNQVTISPSPSPTPTPSPSPTPTPPPVPGDTNGDREVNFTDLTTWIDHYRLFATVDNITSGNFNGDTKINALDFGVMAKNYQH</sequence>
<feature type="active site" description="Charge relay system" evidence="5 6">
    <location>
        <position position="236"/>
    </location>
</feature>
<dbReference type="InterPro" id="IPR018247">
    <property type="entry name" value="EF_Hand_1_Ca_BS"/>
</dbReference>
<gene>
    <name evidence="11" type="ORF">UV61_C0023G0007</name>
</gene>
<evidence type="ECO:0000256" key="6">
    <source>
        <dbReference type="PROSITE-ProRule" id="PRU01240"/>
    </source>
</evidence>
<dbReference type="Gene3D" id="1.10.1330.10">
    <property type="entry name" value="Dockerin domain"/>
    <property type="match status" value="1"/>
</dbReference>
<dbReference type="Pfam" id="PF22148">
    <property type="entry name" value="Fervidolysin_NPro-like"/>
    <property type="match status" value="1"/>
</dbReference>
<feature type="compositionally biased region" description="Pro residues" evidence="7">
    <location>
        <begin position="528"/>
        <end position="547"/>
    </location>
</feature>
<dbReference type="PROSITE" id="PS00138">
    <property type="entry name" value="SUBTILASE_SER"/>
    <property type="match status" value="1"/>
</dbReference>